<dbReference type="Gene3D" id="3.40.50.12780">
    <property type="entry name" value="N-terminal domain of ligase-like"/>
    <property type="match status" value="1"/>
</dbReference>
<dbReference type="GO" id="GO:0005524">
    <property type="term" value="F:ATP binding"/>
    <property type="evidence" value="ECO:0007669"/>
    <property type="project" value="UniProtKB-KW"/>
</dbReference>
<dbReference type="GO" id="GO:0005811">
    <property type="term" value="C:lipid droplet"/>
    <property type="evidence" value="ECO:0007669"/>
    <property type="project" value="TreeGrafter"/>
</dbReference>
<dbReference type="GO" id="GO:0004467">
    <property type="term" value="F:long-chain fatty acid-CoA ligase activity"/>
    <property type="evidence" value="ECO:0007669"/>
    <property type="project" value="TreeGrafter"/>
</dbReference>
<dbReference type="HOGENOM" id="CLU_000022_46_3_1"/>
<keyword evidence="4" id="KW-0067">ATP-binding</keyword>
<accession>A0A0D1XDE8</accession>
<name>A0A0D1XDE8_9PEZI</name>
<dbReference type="STRING" id="253628.A0A0D1XDE8"/>
<evidence type="ECO:0000313" key="6">
    <source>
        <dbReference type="EMBL" id="KIW00261.1"/>
    </source>
</evidence>
<dbReference type="EMBL" id="KN847565">
    <property type="protein sequence ID" value="KIW00261.1"/>
    <property type="molecule type" value="Genomic_DNA"/>
</dbReference>
<dbReference type="PANTHER" id="PTHR43107">
    <property type="entry name" value="LONG-CHAIN FATTY ACID TRANSPORT PROTEIN"/>
    <property type="match status" value="1"/>
</dbReference>
<dbReference type="OrthoDB" id="10253869at2759"/>
<dbReference type="InParanoid" id="A0A0D1XDE8"/>
<dbReference type="RefSeq" id="XP_016210130.1">
    <property type="nucleotide sequence ID" value="XM_016362010.1"/>
</dbReference>
<dbReference type="InterPro" id="IPR020845">
    <property type="entry name" value="AMP-binding_CS"/>
</dbReference>
<keyword evidence="7" id="KW-1185">Reference proteome</keyword>
<dbReference type="InterPro" id="IPR000873">
    <property type="entry name" value="AMP-dep_synth/lig_dom"/>
</dbReference>
<dbReference type="GO" id="GO:0044539">
    <property type="term" value="P:long-chain fatty acid import into cell"/>
    <property type="evidence" value="ECO:0007669"/>
    <property type="project" value="TreeGrafter"/>
</dbReference>
<dbReference type="InterPro" id="IPR042099">
    <property type="entry name" value="ANL_N_sf"/>
</dbReference>
<evidence type="ECO:0000256" key="3">
    <source>
        <dbReference type="ARBA" id="ARBA00022741"/>
    </source>
</evidence>
<dbReference type="AlphaFoldDB" id="A0A0D1XDE8"/>
<protein>
    <recommendedName>
        <fullName evidence="5">AMP-dependent synthetase/ligase domain-containing protein</fullName>
    </recommendedName>
</protein>
<comment type="similarity">
    <text evidence="1">Belongs to the ATP-dependent AMP-binding enzyme family.</text>
</comment>
<proteinExistence type="inferred from homology"/>
<keyword evidence="2" id="KW-0436">Ligase</keyword>
<dbReference type="GO" id="GO:0005324">
    <property type="term" value="F:long-chain fatty acid transmembrane transporter activity"/>
    <property type="evidence" value="ECO:0007669"/>
    <property type="project" value="TreeGrafter"/>
</dbReference>
<evidence type="ECO:0000259" key="5">
    <source>
        <dbReference type="Pfam" id="PF00501"/>
    </source>
</evidence>
<gene>
    <name evidence="6" type="ORF">PV09_08151</name>
</gene>
<dbReference type="Gene3D" id="3.30.300.30">
    <property type="match status" value="1"/>
</dbReference>
<dbReference type="PROSITE" id="PS00455">
    <property type="entry name" value="AMP_BINDING"/>
    <property type="match status" value="1"/>
</dbReference>
<dbReference type="Pfam" id="PF00501">
    <property type="entry name" value="AMP-binding"/>
    <property type="match status" value="1"/>
</dbReference>
<dbReference type="GeneID" id="27316124"/>
<dbReference type="PANTHER" id="PTHR43107:SF15">
    <property type="entry name" value="FATTY ACID TRANSPORT PROTEIN 3, ISOFORM A"/>
    <property type="match status" value="1"/>
</dbReference>
<sequence length="646" mass="72309">MTLPIVASAAVAVGAYLNGKYNILHDLKALYGTKIYGAKVVEDLYRKHGEDDWSLYHVLDQTFTRLGDRAITREALVFEGRVWTYLDLVRDVAKFEQLLKERGVKCGDMVAMVINNSPEFIITIFALWKIGAVPAPINTSLTAAPLKHCMAITKTSMVITTNELLPAIYATLEDYASEREGLQVLCYDYDTYPALQEIPATVQHVRHAALKEGKLKFDQRPRRLPEDPCMLLYTSGTTGRPKAVKWPCGFSMMTKTSRWPYLWQETDRWYCALPLFHGTATWACVCPTLGQGATVVLARRFSTSGFWRDVVSGRCNSVIYIGEMCRYLAQAPKSPYLEDERNGHRVEKMFGLGMSAGPWAVIRERFGISTIAEYWSATESTGLLINVNRNSFGLGKIARMSPLMKMFTKNVLIIRRDFETGELVRNPKTGLCVVADVNEPGEAVALVDRSGGILVRHSYLDNEPATMEKVARDVLTKGDEYTRIGDLMVMDADGFVTFVDRLGHGWRNKGHNISATEVESVLATHPAVVSTSAFPIALRPYGYEGQVGCCVITVAPGTTQQTIREMEEYMIRGGLPVYAVPRFLRVTQSDAVGVSAVFKKQKEDYKAAGFDPRDGDQVYWIRTERSGYEPLDDSDRNMIRNGRARL</sequence>
<evidence type="ECO:0000256" key="4">
    <source>
        <dbReference type="ARBA" id="ARBA00022840"/>
    </source>
</evidence>
<evidence type="ECO:0000313" key="7">
    <source>
        <dbReference type="Proteomes" id="UP000053259"/>
    </source>
</evidence>
<dbReference type="VEuPathDB" id="FungiDB:PV09_08151"/>
<dbReference type="Proteomes" id="UP000053259">
    <property type="component" value="Unassembled WGS sequence"/>
</dbReference>
<reference evidence="6 7" key="1">
    <citation type="submission" date="2015-01" db="EMBL/GenBank/DDBJ databases">
        <title>The Genome Sequence of Ochroconis gallopava CBS43764.</title>
        <authorList>
            <consortium name="The Broad Institute Genomics Platform"/>
            <person name="Cuomo C."/>
            <person name="de Hoog S."/>
            <person name="Gorbushina A."/>
            <person name="Stielow B."/>
            <person name="Teixiera M."/>
            <person name="Abouelleil A."/>
            <person name="Chapman S.B."/>
            <person name="Priest M."/>
            <person name="Young S.K."/>
            <person name="Wortman J."/>
            <person name="Nusbaum C."/>
            <person name="Birren B."/>
        </authorList>
    </citation>
    <scope>NUCLEOTIDE SEQUENCE [LARGE SCALE GENOMIC DNA]</scope>
    <source>
        <strain evidence="6 7">CBS 43764</strain>
    </source>
</reference>
<dbReference type="SUPFAM" id="SSF56801">
    <property type="entry name" value="Acetyl-CoA synthetase-like"/>
    <property type="match status" value="1"/>
</dbReference>
<organism evidence="6 7">
    <name type="scientific">Verruconis gallopava</name>
    <dbReference type="NCBI Taxonomy" id="253628"/>
    <lineage>
        <taxon>Eukaryota</taxon>
        <taxon>Fungi</taxon>
        <taxon>Dikarya</taxon>
        <taxon>Ascomycota</taxon>
        <taxon>Pezizomycotina</taxon>
        <taxon>Dothideomycetes</taxon>
        <taxon>Pleosporomycetidae</taxon>
        <taxon>Venturiales</taxon>
        <taxon>Sympoventuriaceae</taxon>
        <taxon>Verruconis</taxon>
    </lineage>
</organism>
<keyword evidence="3" id="KW-0547">Nucleotide-binding</keyword>
<evidence type="ECO:0000256" key="2">
    <source>
        <dbReference type="ARBA" id="ARBA00022598"/>
    </source>
</evidence>
<feature type="domain" description="AMP-dependent synthetase/ligase" evidence="5">
    <location>
        <begin position="72"/>
        <end position="391"/>
    </location>
</feature>
<dbReference type="GO" id="GO:0009898">
    <property type="term" value="C:cytoplasmic side of plasma membrane"/>
    <property type="evidence" value="ECO:0007669"/>
    <property type="project" value="TreeGrafter"/>
</dbReference>
<dbReference type="InterPro" id="IPR045851">
    <property type="entry name" value="AMP-bd_C_sf"/>
</dbReference>
<dbReference type="GO" id="GO:0005777">
    <property type="term" value="C:peroxisome"/>
    <property type="evidence" value="ECO:0007669"/>
    <property type="project" value="TreeGrafter"/>
</dbReference>
<evidence type="ECO:0000256" key="1">
    <source>
        <dbReference type="ARBA" id="ARBA00006432"/>
    </source>
</evidence>